<dbReference type="AlphaFoldDB" id="A0A0K2B6T3"/>
<evidence type="ECO:0000313" key="1">
    <source>
        <dbReference type="EMBL" id="AKZ60787.1"/>
    </source>
</evidence>
<protein>
    <submittedName>
        <fullName evidence="1">Uncharacterized protein</fullName>
    </submittedName>
</protein>
<dbReference type="EMBL" id="CP012383">
    <property type="protein sequence ID" value="AKZ60787.1"/>
    <property type="molecule type" value="Genomic_DNA"/>
</dbReference>
<evidence type="ECO:0000313" key="2">
    <source>
        <dbReference type="Proteomes" id="UP000061018"/>
    </source>
</evidence>
<name>A0A0K2B6T3_STRA7</name>
<reference evidence="2" key="1">
    <citation type="journal article" date="2015" name="J. Biotechnol.">
        <title>Complete genome sequence of Streptomyces ambofaciens ATCC 23877, the spiramycin producer.</title>
        <authorList>
            <person name="Thibessard A."/>
            <person name="Haas D."/>
            <person name="Gerbaud C."/>
            <person name="Aigle B."/>
            <person name="Lautru S."/>
            <person name="Pernodet J.L."/>
            <person name="Leblond P."/>
        </authorList>
    </citation>
    <scope>NUCLEOTIDE SEQUENCE [LARGE SCALE GENOMIC DNA]</scope>
    <source>
        <strain evidence="2">ATCC 23877 / 3486 / DSM 40053 / JCM 4204 / NBRC 12836 / NRRL B-2516</strain>
        <plasmid evidence="2">pSAM1</plasmid>
    </source>
</reference>
<proteinExistence type="predicted"/>
<accession>A0A0K2B6T3</accession>
<keyword evidence="1" id="KW-0614">Plasmid</keyword>
<geneLocation type="plasmid" evidence="1 2">
    <name>pSAM1</name>
</geneLocation>
<gene>
    <name evidence="1" type="ORF">SAM23877_p078</name>
</gene>
<dbReference type="Proteomes" id="UP000061018">
    <property type="component" value="Plasmid pSAM1"/>
</dbReference>
<sequence length="88" mass="9679">MTAPGGTTPVPEDMVSDICEDCLVGVPSDWVRLVDRDAEVWWSTGRSYDGDSVLLPSAGDMPMMLRRDVERLHGPLLAEGYGLTEVER</sequence>
<dbReference type="KEGG" id="samb:SAM23877_p078"/>
<organism evidence="1 2">
    <name type="scientific">Streptomyces ambofaciens (strain ATCC 23877 / 3486 / DSM 40053 / JCM 4204 / NBRC 12836 / NRRL B-2516)</name>
    <dbReference type="NCBI Taxonomy" id="278992"/>
    <lineage>
        <taxon>Bacteria</taxon>
        <taxon>Bacillati</taxon>
        <taxon>Actinomycetota</taxon>
        <taxon>Actinomycetes</taxon>
        <taxon>Kitasatosporales</taxon>
        <taxon>Streptomycetaceae</taxon>
        <taxon>Streptomyces</taxon>
    </lineage>
</organism>